<accession>A0A8K0XKY8</accession>
<dbReference type="PANTHER" id="PTHR11276:SF28">
    <property type="entry name" value="DNA POLYMERASE LAMBDA"/>
    <property type="match status" value="1"/>
</dbReference>
<protein>
    <recommendedName>
        <fullName evidence="5">DNA-directed DNA polymerase X domain-containing protein</fullName>
    </recommendedName>
</protein>
<dbReference type="PANTHER" id="PTHR11276">
    <property type="entry name" value="DNA POLYMERASE TYPE-X FAMILY MEMBER"/>
    <property type="match status" value="1"/>
</dbReference>
<sequence length="481" mass="54448">MIAFSISKTWRISRPLCRHHAPSRYSTSSTSPNAGIVSLLEKARNDLIASPTYDPYRVKQYTIALNRIREHKETITNAAEAMKALKTSGQGVIGLVVMYLETGKTNISAEELKEKSRVHAELLKAAKELRKAPGIGLTRAMELASKGCYSLSQLHEPKFQQLLTPHVRKVLEWYDVTRQHATLEQAQAITDFIRDNLSQKFEVVLAGSHRRGQTSETINILLFHPNYVYIPTPSDNGDETQRKRETNNAVTGKVSMEMDVIHTLRSRGLIAADASQGVRVWKGIARVPQKDDDQKWESRWDRLEGIQAKTGEFRSVEIVYVFIFVSCILRLQSSFRLAPVKSRGAALLVNTGDRNFCTDMMDSAKRLGMHLDDFGLWRREEPNTPLPADDLSENITPTRPNGHWLLIAGETEESIFEELNRPFVEPEKRNFGFLATAKKPRLRDVPNSRKGRPKVKTHEEEPPKRPRGRPRKSTSSADDSS</sequence>
<dbReference type="Proteomes" id="UP000813824">
    <property type="component" value="Unassembled WGS sequence"/>
</dbReference>
<dbReference type="Gene3D" id="1.10.150.110">
    <property type="entry name" value="DNA polymerase beta, N-terminal domain-like"/>
    <property type="match status" value="1"/>
</dbReference>
<dbReference type="GO" id="GO:0003677">
    <property type="term" value="F:DNA binding"/>
    <property type="evidence" value="ECO:0007669"/>
    <property type="project" value="InterPro"/>
</dbReference>
<dbReference type="OrthoDB" id="205514at2759"/>
<keyword evidence="1" id="KW-0808">Transferase</keyword>
<evidence type="ECO:0000256" key="2">
    <source>
        <dbReference type="ARBA" id="ARBA00022695"/>
    </source>
</evidence>
<keyword evidence="7" id="KW-1185">Reference proteome</keyword>
<evidence type="ECO:0000259" key="5">
    <source>
        <dbReference type="SMART" id="SM00483"/>
    </source>
</evidence>
<feature type="domain" description="DNA-directed DNA polymerase X" evidence="5">
    <location>
        <begin position="31"/>
        <end position="430"/>
    </location>
</feature>
<dbReference type="Gene3D" id="3.30.460.10">
    <property type="entry name" value="Beta Polymerase, domain 2"/>
    <property type="match status" value="1"/>
</dbReference>
<dbReference type="GO" id="GO:0005634">
    <property type="term" value="C:nucleus"/>
    <property type="evidence" value="ECO:0007669"/>
    <property type="project" value="TreeGrafter"/>
</dbReference>
<dbReference type="SMART" id="SM00483">
    <property type="entry name" value="POLXc"/>
    <property type="match status" value="1"/>
</dbReference>
<dbReference type="SUPFAM" id="SSF81301">
    <property type="entry name" value="Nucleotidyltransferase"/>
    <property type="match status" value="1"/>
</dbReference>
<evidence type="ECO:0000256" key="4">
    <source>
        <dbReference type="SAM" id="MobiDB-lite"/>
    </source>
</evidence>
<dbReference type="EMBL" id="JAEVFJ010000044">
    <property type="protein sequence ID" value="KAH8085423.1"/>
    <property type="molecule type" value="Genomic_DNA"/>
</dbReference>
<dbReference type="Pfam" id="PF14791">
    <property type="entry name" value="DNA_pol_B_thumb"/>
    <property type="match status" value="1"/>
</dbReference>
<dbReference type="InterPro" id="IPR043519">
    <property type="entry name" value="NT_sf"/>
</dbReference>
<evidence type="ECO:0000313" key="6">
    <source>
        <dbReference type="EMBL" id="KAH8085423.1"/>
    </source>
</evidence>
<keyword evidence="2" id="KW-0548">Nucleotidyltransferase</keyword>
<dbReference type="InterPro" id="IPR037160">
    <property type="entry name" value="DNA_Pol_thumb_sf"/>
</dbReference>
<evidence type="ECO:0000256" key="1">
    <source>
        <dbReference type="ARBA" id="ARBA00022679"/>
    </source>
</evidence>
<feature type="region of interest" description="Disordered" evidence="4">
    <location>
        <begin position="436"/>
        <end position="481"/>
    </location>
</feature>
<feature type="coiled-coil region" evidence="3">
    <location>
        <begin position="68"/>
        <end position="132"/>
    </location>
</feature>
<dbReference type="AlphaFoldDB" id="A0A8K0XKY8"/>
<dbReference type="InterPro" id="IPR002054">
    <property type="entry name" value="DNA-dir_DNA_pol_X"/>
</dbReference>
<dbReference type="Gene3D" id="3.30.210.10">
    <property type="entry name" value="DNA polymerase, thumb domain"/>
    <property type="match status" value="1"/>
</dbReference>
<comment type="caution">
    <text evidence="6">The sequence shown here is derived from an EMBL/GenBank/DDBJ whole genome shotgun (WGS) entry which is preliminary data.</text>
</comment>
<reference evidence="6" key="1">
    <citation type="journal article" date="2021" name="New Phytol.">
        <title>Evolutionary innovations through gain and loss of genes in the ectomycorrhizal Boletales.</title>
        <authorList>
            <person name="Wu G."/>
            <person name="Miyauchi S."/>
            <person name="Morin E."/>
            <person name="Kuo A."/>
            <person name="Drula E."/>
            <person name="Varga T."/>
            <person name="Kohler A."/>
            <person name="Feng B."/>
            <person name="Cao Y."/>
            <person name="Lipzen A."/>
            <person name="Daum C."/>
            <person name="Hundley H."/>
            <person name="Pangilinan J."/>
            <person name="Johnson J."/>
            <person name="Barry K."/>
            <person name="LaButti K."/>
            <person name="Ng V."/>
            <person name="Ahrendt S."/>
            <person name="Min B."/>
            <person name="Choi I.G."/>
            <person name="Park H."/>
            <person name="Plett J.M."/>
            <person name="Magnuson J."/>
            <person name="Spatafora J.W."/>
            <person name="Nagy L.G."/>
            <person name="Henrissat B."/>
            <person name="Grigoriev I.V."/>
            <person name="Yang Z.L."/>
            <person name="Xu J."/>
            <person name="Martin F.M."/>
        </authorList>
    </citation>
    <scope>NUCLEOTIDE SEQUENCE</scope>
    <source>
        <strain evidence="6">KKN 215</strain>
    </source>
</reference>
<organism evidence="6 7">
    <name type="scientific">Cristinia sonorae</name>
    <dbReference type="NCBI Taxonomy" id="1940300"/>
    <lineage>
        <taxon>Eukaryota</taxon>
        <taxon>Fungi</taxon>
        <taxon>Dikarya</taxon>
        <taxon>Basidiomycota</taxon>
        <taxon>Agaricomycotina</taxon>
        <taxon>Agaricomycetes</taxon>
        <taxon>Agaricomycetidae</taxon>
        <taxon>Agaricales</taxon>
        <taxon>Pleurotineae</taxon>
        <taxon>Stephanosporaceae</taxon>
        <taxon>Cristinia</taxon>
    </lineage>
</organism>
<dbReference type="GO" id="GO:0006303">
    <property type="term" value="P:double-strand break repair via nonhomologous end joining"/>
    <property type="evidence" value="ECO:0007669"/>
    <property type="project" value="TreeGrafter"/>
</dbReference>
<dbReference type="InterPro" id="IPR029398">
    <property type="entry name" value="PolB_thumb"/>
</dbReference>
<keyword evidence="3" id="KW-0175">Coiled coil</keyword>
<gene>
    <name evidence="6" type="ORF">BXZ70DRAFT_1080272</name>
</gene>
<proteinExistence type="predicted"/>
<evidence type="ECO:0000256" key="3">
    <source>
        <dbReference type="SAM" id="Coils"/>
    </source>
</evidence>
<dbReference type="SUPFAM" id="SSF47802">
    <property type="entry name" value="DNA polymerase beta, N-terminal domain-like"/>
    <property type="match status" value="1"/>
</dbReference>
<dbReference type="InterPro" id="IPR027421">
    <property type="entry name" value="DNA_pol_lamdba_lyase_dom_sf"/>
</dbReference>
<dbReference type="InterPro" id="IPR022312">
    <property type="entry name" value="DNA_pol_X"/>
</dbReference>
<name>A0A8K0XKY8_9AGAR</name>
<evidence type="ECO:0000313" key="7">
    <source>
        <dbReference type="Proteomes" id="UP000813824"/>
    </source>
</evidence>
<dbReference type="GO" id="GO:0003887">
    <property type="term" value="F:DNA-directed DNA polymerase activity"/>
    <property type="evidence" value="ECO:0007669"/>
    <property type="project" value="InterPro"/>
</dbReference>